<dbReference type="Proteomes" id="UP000642180">
    <property type="component" value="Unassembled WGS sequence"/>
</dbReference>
<comment type="caution">
    <text evidence="1">The sequence shown here is derived from an EMBL/GenBank/DDBJ whole genome shotgun (WGS) entry which is preliminary data.</text>
</comment>
<name>A0A8J3EYD9_9BURK</name>
<evidence type="ECO:0000313" key="2">
    <source>
        <dbReference type="Proteomes" id="UP000642180"/>
    </source>
</evidence>
<dbReference type="AlphaFoldDB" id="A0A8J3EYD9"/>
<organism evidence="1 2">
    <name type="scientific">Oxalicibacterium faecigallinarum</name>
    <dbReference type="NCBI Taxonomy" id="573741"/>
    <lineage>
        <taxon>Bacteria</taxon>
        <taxon>Pseudomonadati</taxon>
        <taxon>Pseudomonadota</taxon>
        <taxon>Betaproteobacteria</taxon>
        <taxon>Burkholderiales</taxon>
        <taxon>Oxalobacteraceae</taxon>
        <taxon>Oxalicibacterium</taxon>
    </lineage>
</organism>
<dbReference type="RefSeq" id="WP_188379361.1">
    <property type="nucleotide sequence ID" value="NZ_BMDI01000001.1"/>
</dbReference>
<protein>
    <submittedName>
        <fullName evidence="1">Uncharacterized protein</fullName>
    </submittedName>
</protein>
<reference evidence="2" key="1">
    <citation type="journal article" date="2019" name="Int. J. Syst. Evol. Microbiol.">
        <title>The Global Catalogue of Microorganisms (GCM) 10K type strain sequencing project: providing services to taxonomists for standard genome sequencing and annotation.</title>
        <authorList>
            <consortium name="The Broad Institute Genomics Platform"/>
            <consortium name="The Broad Institute Genome Sequencing Center for Infectious Disease"/>
            <person name="Wu L."/>
            <person name="Ma J."/>
        </authorList>
    </citation>
    <scope>NUCLEOTIDE SEQUENCE [LARGE SCALE GENOMIC DNA]</scope>
    <source>
        <strain evidence="2">CCM 2767</strain>
    </source>
</reference>
<gene>
    <name evidence="1" type="ORF">GCM10008066_01370</name>
</gene>
<proteinExistence type="predicted"/>
<dbReference type="EMBL" id="BMDI01000001">
    <property type="protein sequence ID" value="GGI15920.1"/>
    <property type="molecule type" value="Genomic_DNA"/>
</dbReference>
<sequence>MPDKLIGVYNVSYSAVPLPDEQGWAAHLTIAGPSANPMHRNIVYPDHRISPDKIFSSSEEAEQAALHVAEQMVQAAQEGRAHD</sequence>
<keyword evidence="2" id="KW-1185">Reference proteome</keyword>
<evidence type="ECO:0000313" key="1">
    <source>
        <dbReference type="EMBL" id="GGI15920.1"/>
    </source>
</evidence>
<accession>A0A8J3EYD9</accession>